<name>U4TLZ5_9LACO</name>
<dbReference type="Gene3D" id="3.40.50.300">
    <property type="entry name" value="P-loop containing nucleotide triphosphate hydrolases"/>
    <property type="match status" value="1"/>
</dbReference>
<protein>
    <recommendedName>
        <fullName evidence="3">ABC transporter domain-containing protein</fullName>
    </recommendedName>
</protein>
<sequence length="77" mass="8221">MEDQNLVLLDEPTRGLDEASLNELVKLVAELQQENKAVIVAAHDNYTPLGYTAHYQLEGGHLSRTGNAASSTPSSGA</sequence>
<dbReference type="STRING" id="1231336.L248_0957"/>
<keyword evidence="2" id="KW-1185">Reference proteome</keyword>
<accession>U4TLZ5</accession>
<evidence type="ECO:0008006" key="3">
    <source>
        <dbReference type="Google" id="ProtNLM"/>
    </source>
</evidence>
<reference evidence="2" key="1">
    <citation type="journal article" date="2013" name="Genome Announc.">
        <title>Whole-Genome Sequencing of Lactobacillus shenzhenensis Strain LY-73T.</title>
        <authorList>
            <person name="Lin Z."/>
            <person name="Liu Z."/>
            <person name="Yang R."/>
            <person name="Zou Y."/>
            <person name="Wan D."/>
            <person name="Chen J."/>
            <person name="Guo M."/>
            <person name="Zhao J."/>
            <person name="Fang C."/>
            <person name="Yang R."/>
            <person name="Liu F."/>
        </authorList>
    </citation>
    <scope>NUCLEOTIDE SEQUENCE [LARGE SCALE GENOMIC DNA]</scope>
    <source>
        <strain evidence="2">LY-73</strain>
    </source>
</reference>
<proteinExistence type="predicted"/>
<gene>
    <name evidence="1" type="ORF">L248_0957</name>
</gene>
<dbReference type="HOGENOM" id="CLU_2633683_0_0_9"/>
<dbReference type="AlphaFoldDB" id="U4TLZ5"/>
<evidence type="ECO:0000313" key="2">
    <source>
        <dbReference type="Proteomes" id="UP000030647"/>
    </source>
</evidence>
<dbReference type="InterPro" id="IPR027417">
    <property type="entry name" value="P-loop_NTPase"/>
</dbReference>
<dbReference type="OrthoDB" id="9804819at2"/>
<dbReference type="eggNOG" id="COG1131">
    <property type="taxonomic scope" value="Bacteria"/>
</dbReference>
<organism evidence="1 2">
    <name type="scientific">Schleiferilactobacillus shenzhenensis LY-73</name>
    <dbReference type="NCBI Taxonomy" id="1231336"/>
    <lineage>
        <taxon>Bacteria</taxon>
        <taxon>Bacillati</taxon>
        <taxon>Bacillota</taxon>
        <taxon>Bacilli</taxon>
        <taxon>Lactobacillales</taxon>
        <taxon>Lactobacillaceae</taxon>
        <taxon>Schleiferilactobacillus</taxon>
    </lineage>
</organism>
<dbReference type="Proteomes" id="UP000030647">
    <property type="component" value="Unassembled WGS sequence"/>
</dbReference>
<evidence type="ECO:0000313" key="1">
    <source>
        <dbReference type="EMBL" id="ERL64415.1"/>
    </source>
</evidence>
<dbReference type="EMBL" id="KI271598">
    <property type="protein sequence ID" value="ERL64415.1"/>
    <property type="molecule type" value="Genomic_DNA"/>
</dbReference>
<dbReference type="SUPFAM" id="SSF52540">
    <property type="entry name" value="P-loop containing nucleoside triphosphate hydrolases"/>
    <property type="match status" value="1"/>
</dbReference>